<organism evidence="2">
    <name type="scientific">marine sediment metagenome</name>
    <dbReference type="NCBI Taxonomy" id="412755"/>
    <lineage>
        <taxon>unclassified sequences</taxon>
        <taxon>metagenomes</taxon>
        <taxon>ecological metagenomes</taxon>
    </lineage>
</organism>
<feature type="domain" description="Glycosyltransferase 2-like" evidence="1">
    <location>
        <begin position="56"/>
        <end position="129"/>
    </location>
</feature>
<dbReference type="Gene3D" id="3.90.550.10">
    <property type="entry name" value="Spore Coat Polysaccharide Biosynthesis Protein SpsA, Chain A"/>
    <property type="match status" value="1"/>
</dbReference>
<proteinExistence type="predicted"/>
<dbReference type="InterPro" id="IPR001173">
    <property type="entry name" value="Glyco_trans_2-like"/>
</dbReference>
<reference evidence="2" key="1">
    <citation type="journal article" date="2014" name="Front. Microbiol.">
        <title>High frequency of phylogenetically diverse reductive dehalogenase-homologous genes in deep subseafloor sedimentary metagenomes.</title>
        <authorList>
            <person name="Kawai M."/>
            <person name="Futagami T."/>
            <person name="Toyoda A."/>
            <person name="Takaki Y."/>
            <person name="Nishi S."/>
            <person name="Hori S."/>
            <person name="Arai W."/>
            <person name="Tsubouchi T."/>
            <person name="Morono Y."/>
            <person name="Uchiyama I."/>
            <person name="Ito T."/>
            <person name="Fujiyama A."/>
            <person name="Inagaki F."/>
            <person name="Takami H."/>
        </authorList>
    </citation>
    <scope>NUCLEOTIDE SEQUENCE</scope>
    <source>
        <strain evidence="2">Expedition CK06-06</strain>
    </source>
</reference>
<dbReference type="AlphaFoldDB" id="X0WP53"/>
<dbReference type="EMBL" id="BARS01033489">
    <property type="protein sequence ID" value="GAG26308.1"/>
    <property type="molecule type" value="Genomic_DNA"/>
</dbReference>
<dbReference type="InterPro" id="IPR029044">
    <property type="entry name" value="Nucleotide-diphossugar_trans"/>
</dbReference>
<evidence type="ECO:0000259" key="1">
    <source>
        <dbReference type="Pfam" id="PF00535"/>
    </source>
</evidence>
<name>X0WP53_9ZZZZ</name>
<evidence type="ECO:0000313" key="2">
    <source>
        <dbReference type="EMBL" id="GAG26308.1"/>
    </source>
</evidence>
<comment type="caution">
    <text evidence="2">The sequence shown here is derived from an EMBL/GenBank/DDBJ whole genome shotgun (WGS) entry which is preliminary data.</text>
</comment>
<sequence>MTKESLAWSNIKTKLLFKIGITLNRIANKEIISKIILLVYQRKDRILIPKMKNKLSVVLATYNEEDNIKDCLNSVKGLADEVVVVDGSSTDKTVEIAKKLGAKVFIVPNQMMFHKNKQLALEKASGDWI</sequence>
<dbReference type="Pfam" id="PF00535">
    <property type="entry name" value="Glycos_transf_2"/>
    <property type="match status" value="1"/>
</dbReference>
<gene>
    <name evidence="2" type="ORF">S01H1_51851</name>
</gene>
<dbReference type="SUPFAM" id="SSF53448">
    <property type="entry name" value="Nucleotide-diphospho-sugar transferases"/>
    <property type="match status" value="1"/>
</dbReference>
<dbReference type="PANTHER" id="PTHR43630">
    <property type="entry name" value="POLY-BETA-1,6-N-ACETYL-D-GLUCOSAMINE SYNTHASE"/>
    <property type="match status" value="1"/>
</dbReference>
<accession>X0WP53</accession>
<protein>
    <recommendedName>
        <fullName evidence="1">Glycosyltransferase 2-like domain-containing protein</fullName>
    </recommendedName>
</protein>
<dbReference type="PANTHER" id="PTHR43630:SF2">
    <property type="entry name" value="GLYCOSYLTRANSFERASE"/>
    <property type="match status" value="1"/>
</dbReference>
<feature type="non-terminal residue" evidence="2">
    <location>
        <position position="129"/>
    </location>
</feature>